<dbReference type="EMBL" id="JAYKXN010000006">
    <property type="protein sequence ID" value="KAK7278871.1"/>
    <property type="molecule type" value="Genomic_DNA"/>
</dbReference>
<evidence type="ECO:0000313" key="1">
    <source>
        <dbReference type="EMBL" id="KAK7278871.1"/>
    </source>
</evidence>
<dbReference type="Proteomes" id="UP001359559">
    <property type="component" value="Unassembled WGS sequence"/>
</dbReference>
<name>A0AAN9FPQ8_CLITE</name>
<organism evidence="1 2">
    <name type="scientific">Clitoria ternatea</name>
    <name type="common">Butterfly pea</name>
    <dbReference type="NCBI Taxonomy" id="43366"/>
    <lineage>
        <taxon>Eukaryota</taxon>
        <taxon>Viridiplantae</taxon>
        <taxon>Streptophyta</taxon>
        <taxon>Embryophyta</taxon>
        <taxon>Tracheophyta</taxon>
        <taxon>Spermatophyta</taxon>
        <taxon>Magnoliopsida</taxon>
        <taxon>eudicotyledons</taxon>
        <taxon>Gunneridae</taxon>
        <taxon>Pentapetalae</taxon>
        <taxon>rosids</taxon>
        <taxon>fabids</taxon>
        <taxon>Fabales</taxon>
        <taxon>Fabaceae</taxon>
        <taxon>Papilionoideae</taxon>
        <taxon>50 kb inversion clade</taxon>
        <taxon>NPAAA clade</taxon>
        <taxon>indigoferoid/millettioid clade</taxon>
        <taxon>Phaseoleae</taxon>
        <taxon>Clitoria</taxon>
    </lineage>
</organism>
<protein>
    <submittedName>
        <fullName evidence="1">Uncharacterized protein</fullName>
    </submittedName>
</protein>
<accession>A0AAN9FPQ8</accession>
<keyword evidence="2" id="KW-1185">Reference proteome</keyword>
<sequence length="151" mass="16504">MVVGKVSEDRKQAIVEHILGMKETLVGSFDEGFGPAGRLGLEGSPADSLISEQGRKLAYRYFEYQVGALTLLSLSAKRVSTRSYALKGEAKTESYLFASGIVEVLPKTCSREVQVLLQSEVSDVKVWSWNASSFRAKKGILVFSIGLLRPS</sequence>
<dbReference type="AlphaFoldDB" id="A0AAN9FPQ8"/>
<evidence type="ECO:0000313" key="2">
    <source>
        <dbReference type="Proteomes" id="UP001359559"/>
    </source>
</evidence>
<reference evidence="1 2" key="1">
    <citation type="submission" date="2024-01" db="EMBL/GenBank/DDBJ databases">
        <title>The genomes of 5 underutilized Papilionoideae crops provide insights into root nodulation and disease resistance.</title>
        <authorList>
            <person name="Yuan L."/>
        </authorList>
    </citation>
    <scope>NUCLEOTIDE SEQUENCE [LARGE SCALE GENOMIC DNA]</scope>
    <source>
        <strain evidence="1">LY-2023</strain>
        <tissue evidence="1">Leaf</tissue>
    </source>
</reference>
<comment type="caution">
    <text evidence="1">The sequence shown here is derived from an EMBL/GenBank/DDBJ whole genome shotgun (WGS) entry which is preliminary data.</text>
</comment>
<gene>
    <name evidence="1" type="ORF">RJT34_23910</name>
</gene>
<proteinExistence type="predicted"/>